<evidence type="ECO:0000256" key="5">
    <source>
        <dbReference type="SAM" id="Phobius"/>
    </source>
</evidence>
<feature type="transmembrane region" description="Helical" evidence="5">
    <location>
        <begin position="207"/>
        <end position="226"/>
    </location>
</feature>
<feature type="transmembrane region" description="Helical" evidence="5">
    <location>
        <begin position="344"/>
        <end position="369"/>
    </location>
</feature>
<dbReference type="GO" id="GO:0022857">
    <property type="term" value="F:transmembrane transporter activity"/>
    <property type="evidence" value="ECO:0007669"/>
    <property type="project" value="InterPro"/>
</dbReference>
<dbReference type="PANTHER" id="PTHR23501:SF198">
    <property type="entry name" value="AZOLE RESISTANCE PROTEIN 1-RELATED"/>
    <property type="match status" value="1"/>
</dbReference>
<dbReference type="Pfam" id="PF07690">
    <property type="entry name" value="MFS_1"/>
    <property type="match status" value="1"/>
</dbReference>
<dbReference type="Proteomes" id="UP000054821">
    <property type="component" value="Unassembled WGS sequence"/>
</dbReference>
<evidence type="ECO:0000256" key="3">
    <source>
        <dbReference type="ARBA" id="ARBA00022989"/>
    </source>
</evidence>
<feature type="transmembrane region" description="Helical" evidence="5">
    <location>
        <begin position="77"/>
        <end position="103"/>
    </location>
</feature>
<feature type="transmembrane region" description="Helical" evidence="5">
    <location>
        <begin position="171"/>
        <end position="195"/>
    </location>
</feature>
<dbReference type="PROSITE" id="PS50850">
    <property type="entry name" value="MFS"/>
    <property type="match status" value="1"/>
</dbReference>
<dbReference type="Gene3D" id="1.20.1250.20">
    <property type="entry name" value="MFS general substrate transporter like domains"/>
    <property type="match status" value="1"/>
</dbReference>
<dbReference type="CDD" id="cd17502">
    <property type="entry name" value="MFS_Azr1_MDR_like"/>
    <property type="match status" value="1"/>
</dbReference>
<dbReference type="InterPro" id="IPR020846">
    <property type="entry name" value="MFS_dom"/>
</dbReference>
<dbReference type="InterPro" id="IPR036259">
    <property type="entry name" value="MFS_trans_sf"/>
</dbReference>
<dbReference type="PANTHER" id="PTHR23501">
    <property type="entry name" value="MAJOR FACILITATOR SUPERFAMILY"/>
    <property type="match status" value="1"/>
</dbReference>
<dbReference type="GO" id="GO:0005886">
    <property type="term" value="C:plasma membrane"/>
    <property type="evidence" value="ECO:0007669"/>
    <property type="project" value="TreeGrafter"/>
</dbReference>
<keyword evidence="4 5" id="KW-0472">Membrane</keyword>
<evidence type="ECO:0000256" key="2">
    <source>
        <dbReference type="ARBA" id="ARBA00022692"/>
    </source>
</evidence>
<dbReference type="Gene3D" id="1.20.1720.10">
    <property type="entry name" value="Multidrug resistance protein D"/>
    <property type="match status" value="1"/>
</dbReference>
<gene>
    <name evidence="7" type="ORF">TGAM01_v205119</name>
</gene>
<dbReference type="SUPFAM" id="SSF103473">
    <property type="entry name" value="MFS general substrate transporter"/>
    <property type="match status" value="1"/>
</dbReference>
<keyword evidence="2 5" id="KW-0812">Transmembrane</keyword>
<feature type="transmembrane region" description="Helical" evidence="5">
    <location>
        <begin position="139"/>
        <end position="159"/>
    </location>
</feature>
<proteinExistence type="predicted"/>
<name>A0A2P4ZPE6_9HYPO</name>
<dbReference type="RefSeq" id="XP_018658041.1">
    <property type="nucleotide sequence ID" value="XM_018808726.1"/>
</dbReference>
<feature type="transmembrane region" description="Helical" evidence="5">
    <location>
        <begin position="438"/>
        <end position="455"/>
    </location>
</feature>
<evidence type="ECO:0000259" key="6">
    <source>
        <dbReference type="PROSITE" id="PS50850"/>
    </source>
</evidence>
<dbReference type="EMBL" id="JPDN02000015">
    <property type="protein sequence ID" value="PON26175.1"/>
    <property type="molecule type" value="Genomic_DNA"/>
</dbReference>
<feature type="transmembrane region" description="Helical" evidence="5">
    <location>
        <begin position="546"/>
        <end position="564"/>
    </location>
</feature>
<protein>
    <recommendedName>
        <fullName evidence="6">Major facilitator superfamily (MFS) profile domain-containing protein</fullName>
    </recommendedName>
</protein>
<evidence type="ECO:0000313" key="8">
    <source>
        <dbReference type="Proteomes" id="UP000054821"/>
    </source>
</evidence>
<comment type="caution">
    <text evidence="7">The sequence shown here is derived from an EMBL/GenBank/DDBJ whole genome shotgun (WGS) entry which is preliminary data.</text>
</comment>
<feature type="transmembrane region" description="Helical" evidence="5">
    <location>
        <begin position="276"/>
        <end position="298"/>
    </location>
</feature>
<keyword evidence="3 5" id="KW-1133">Transmembrane helix</keyword>
<keyword evidence="8" id="KW-1185">Reference proteome</keyword>
<feature type="domain" description="Major facilitator superfamily (MFS) profile" evidence="6">
    <location>
        <begin position="80"/>
        <end position="569"/>
    </location>
</feature>
<evidence type="ECO:0000256" key="1">
    <source>
        <dbReference type="ARBA" id="ARBA00004141"/>
    </source>
</evidence>
<reference evidence="7 8" key="1">
    <citation type="journal article" date="2016" name="Genome Announc.">
        <title>Draft Whole-Genome Sequence of Trichoderma gamsii T6085, a Promising Biocontrol Agent of Fusarium Head Blight on Wheat.</title>
        <authorList>
            <person name="Baroncelli R."/>
            <person name="Zapparata A."/>
            <person name="Piaggeschi G."/>
            <person name="Sarrocco S."/>
            <person name="Vannacci G."/>
        </authorList>
    </citation>
    <scope>NUCLEOTIDE SEQUENCE [LARGE SCALE GENOMIC DNA]</scope>
    <source>
        <strain evidence="7 8">T6085</strain>
    </source>
</reference>
<evidence type="ECO:0000256" key="4">
    <source>
        <dbReference type="ARBA" id="ARBA00023136"/>
    </source>
</evidence>
<feature type="transmembrane region" description="Helical" evidence="5">
    <location>
        <begin position="381"/>
        <end position="401"/>
    </location>
</feature>
<organism evidence="7 8">
    <name type="scientific">Trichoderma gamsii</name>
    <dbReference type="NCBI Taxonomy" id="398673"/>
    <lineage>
        <taxon>Eukaryota</taxon>
        <taxon>Fungi</taxon>
        <taxon>Dikarya</taxon>
        <taxon>Ascomycota</taxon>
        <taxon>Pezizomycotina</taxon>
        <taxon>Sordariomycetes</taxon>
        <taxon>Hypocreomycetidae</taxon>
        <taxon>Hypocreales</taxon>
        <taxon>Hypocreaceae</taxon>
        <taxon>Trichoderma</taxon>
    </lineage>
</organism>
<dbReference type="AlphaFoldDB" id="A0A2P4ZPE6"/>
<feature type="transmembrane region" description="Helical" evidence="5">
    <location>
        <begin position="305"/>
        <end position="324"/>
    </location>
</feature>
<dbReference type="InterPro" id="IPR011701">
    <property type="entry name" value="MFS"/>
</dbReference>
<feature type="transmembrane region" description="Helical" evidence="5">
    <location>
        <begin position="233"/>
        <end position="256"/>
    </location>
</feature>
<evidence type="ECO:0000313" key="7">
    <source>
        <dbReference type="EMBL" id="PON26175.1"/>
    </source>
</evidence>
<sequence length="574" mass="61531">MAATTETVTVPLEALPRLESGSAVAASSITLEPFSSRARSNQSHTGSEAAEHATNNAVLTAETTASEQEEYPVGAKFWFTVLSLVILLILGGLDGNIVATAVPNITDYFHTVADVGWYLSAYKLCVCSFQFLFGKLYNIFPIKVVLLTAIATFLVGSVLSSTARSSSMFIVGRAVTGLGAAGIFAGAFTASVHIMPLRWRPVFNATLGGIESVAVISAPLLGGVLVQTLSWRWCFYVNLPIGGLALVVTLFFFPNLKAHGSDSAASWQTKLGQLDLLSTAVFVPALTCLFIALSWAGLKHPWSDARVIVLFVLFGLLFTAFAYIQHRKGDDALLPLRIMKQRSILAGLIFSLCTNGAMNVLEFYIPTYYQAVREYSPAKSGYMMAPILAGFMIAVILNGAGTTIWGYYVPSMMLASTLMPLAAGLMTTWQVSTSFAQLIIYSALAGFAGGIGFQAPQSAVQTVLPASDVPLGLSVILFAQNFGPALFVAVAQTIFTNQLSTNLKGLGIALSPGEIEKLGLTDLKSVISPTLWKDTLDSIDKSLVQTWYLVIGLTCVTMIGSLSMEWRSVKEKRQ</sequence>
<accession>A0A2P4ZPE6</accession>
<comment type="subcellular location">
    <subcellularLocation>
        <location evidence="1">Membrane</location>
        <topology evidence="1">Multi-pass membrane protein</topology>
    </subcellularLocation>
</comment>
<dbReference type="GeneID" id="29988809"/>